<evidence type="ECO:0000256" key="4">
    <source>
        <dbReference type="ARBA" id="ARBA00022475"/>
    </source>
</evidence>
<evidence type="ECO:0000256" key="5">
    <source>
        <dbReference type="ARBA" id="ARBA00022519"/>
    </source>
</evidence>
<comment type="subcellular location">
    <subcellularLocation>
        <location evidence="1">Cell inner membrane</location>
        <topology evidence="1">Multi-pass membrane protein</topology>
    </subcellularLocation>
    <subcellularLocation>
        <location evidence="10">Cell membrane</location>
        <topology evidence="10">Multi-pass membrane protein</topology>
    </subcellularLocation>
</comment>
<name>A0ABP6NNV7_9ACTN</name>
<evidence type="ECO:0000256" key="6">
    <source>
        <dbReference type="ARBA" id="ARBA00022692"/>
    </source>
</evidence>
<keyword evidence="8 10" id="KW-0472">Membrane</keyword>
<keyword evidence="6 10" id="KW-0812">Transmembrane</keyword>
<feature type="transmembrane region" description="Helical" evidence="10">
    <location>
        <begin position="174"/>
        <end position="199"/>
    </location>
</feature>
<gene>
    <name evidence="12" type="ORF">GCM10010531_01660</name>
</gene>
<evidence type="ECO:0000256" key="7">
    <source>
        <dbReference type="ARBA" id="ARBA00022989"/>
    </source>
</evidence>
<accession>A0ABP6NNV7</accession>
<feature type="transmembrane region" description="Helical" evidence="10">
    <location>
        <begin position="269"/>
        <end position="287"/>
    </location>
</feature>
<feature type="transmembrane region" description="Helical" evidence="10">
    <location>
        <begin position="206"/>
        <end position="227"/>
    </location>
</feature>
<evidence type="ECO:0000256" key="10">
    <source>
        <dbReference type="RuleBase" id="RU361157"/>
    </source>
</evidence>
<dbReference type="Proteomes" id="UP001499924">
    <property type="component" value="Unassembled WGS sequence"/>
</dbReference>
<dbReference type="InterPro" id="IPR013525">
    <property type="entry name" value="ABC2_TM"/>
</dbReference>
<dbReference type="PROSITE" id="PS51012">
    <property type="entry name" value="ABC_TM2"/>
    <property type="match status" value="1"/>
</dbReference>
<evidence type="ECO:0000256" key="8">
    <source>
        <dbReference type="ARBA" id="ARBA00023136"/>
    </source>
</evidence>
<keyword evidence="4 10" id="KW-1003">Cell membrane</keyword>
<evidence type="ECO:0000256" key="1">
    <source>
        <dbReference type="ARBA" id="ARBA00004429"/>
    </source>
</evidence>
<dbReference type="InterPro" id="IPR047817">
    <property type="entry name" value="ABC2_TM_bact-type"/>
</dbReference>
<feature type="transmembrane region" description="Helical" evidence="10">
    <location>
        <begin position="136"/>
        <end position="162"/>
    </location>
</feature>
<proteinExistence type="inferred from homology"/>
<comment type="caution">
    <text evidence="10">Lacks conserved residue(s) required for the propagation of feature annotation.</text>
</comment>
<dbReference type="Pfam" id="PF01061">
    <property type="entry name" value="ABC2_membrane"/>
    <property type="match status" value="1"/>
</dbReference>
<comment type="caution">
    <text evidence="12">The sequence shown here is derived from an EMBL/GenBank/DDBJ whole genome shotgun (WGS) entry which is preliminary data.</text>
</comment>
<keyword evidence="5" id="KW-0997">Cell inner membrane</keyword>
<protein>
    <recommendedName>
        <fullName evidence="10">Transport permease protein</fullName>
    </recommendedName>
</protein>
<evidence type="ECO:0000256" key="9">
    <source>
        <dbReference type="ARBA" id="ARBA00023251"/>
    </source>
</evidence>
<evidence type="ECO:0000256" key="3">
    <source>
        <dbReference type="ARBA" id="ARBA00022448"/>
    </source>
</evidence>
<evidence type="ECO:0000256" key="2">
    <source>
        <dbReference type="ARBA" id="ARBA00007783"/>
    </source>
</evidence>
<keyword evidence="13" id="KW-1185">Reference proteome</keyword>
<organism evidence="12 13">
    <name type="scientific">Blastococcus jejuensis</name>
    <dbReference type="NCBI Taxonomy" id="351224"/>
    <lineage>
        <taxon>Bacteria</taxon>
        <taxon>Bacillati</taxon>
        <taxon>Actinomycetota</taxon>
        <taxon>Actinomycetes</taxon>
        <taxon>Geodermatophilales</taxon>
        <taxon>Geodermatophilaceae</taxon>
        <taxon>Blastococcus</taxon>
    </lineage>
</organism>
<reference evidence="13" key="1">
    <citation type="journal article" date="2019" name="Int. J. Syst. Evol. Microbiol.">
        <title>The Global Catalogue of Microorganisms (GCM) 10K type strain sequencing project: providing services to taxonomists for standard genome sequencing and annotation.</title>
        <authorList>
            <consortium name="The Broad Institute Genomics Platform"/>
            <consortium name="The Broad Institute Genome Sequencing Center for Infectious Disease"/>
            <person name="Wu L."/>
            <person name="Ma J."/>
        </authorList>
    </citation>
    <scope>NUCLEOTIDE SEQUENCE [LARGE SCALE GENOMIC DNA]</scope>
    <source>
        <strain evidence="13">JCM 15614</strain>
    </source>
</reference>
<keyword evidence="9" id="KW-0046">Antibiotic resistance</keyword>
<feature type="domain" description="ABC transmembrane type-2" evidence="11">
    <location>
        <begin position="62"/>
        <end position="294"/>
    </location>
</feature>
<dbReference type="PRINTS" id="PR00164">
    <property type="entry name" value="ABC2TRNSPORT"/>
</dbReference>
<keyword evidence="3 10" id="KW-0813">Transport</keyword>
<evidence type="ECO:0000313" key="13">
    <source>
        <dbReference type="Proteomes" id="UP001499924"/>
    </source>
</evidence>
<evidence type="ECO:0000259" key="11">
    <source>
        <dbReference type="PROSITE" id="PS51012"/>
    </source>
</evidence>
<comment type="similarity">
    <text evidence="2 10">Belongs to the ABC-2 integral membrane protein family.</text>
</comment>
<dbReference type="InterPro" id="IPR000412">
    <property type="entry name" value="ABC_2_transport"/>
</dbReference>
<feature type="transmembrane region" description="Helical" evidence="10">
    <location>
        <begin position="64"/>
        <end position="85"/>
    </location>
</feature>
<dbReference type="PANTHER" id="PTHR30413:SF8">
    <property type="entry name" value="TRANSPORT PERMEASE PROTEIN"/>
    <property type="match status" value="1"/>
</dbReference>
<evidence type="ECO:0000313" key="12">
    <source>
        <dbReference type="EMBL" id="GAA3154292.1"/>
    </source>
</evidence>
<dbReference type="PANTHER" id="PTHR30413">
    <property type="entry name" value="INNER MEMBRANE TRANSPORT PERMEASE"/>
    <property type="match status" value="1"/>
</dbReference>
<sequence>MQDEDARLRLNRLGQLELTAVGPQRGLVSGTWASLLDIHRYRELTTLLVRRELRARYKNSSLGFVWSLVKPVAQLIIYFVVIGQFLGAARAIPEFAIFVFSGLTMWALFNETVSGGAGSIVANSGLIKKVYLPREVFPLSTVGAAIFNFGIQFLVLVAGTLIAGSFPWSQRLVYVPVAVALVLVFGTALALLLSAINVYLRDVQHLMEIVILILFWASPIVYSYAYVTSFLEGSWLEELYLSNPVTLAILAFQRGMWTAGADEPFPANMPLRLSIAFLISLALLWASQRVFARLEGNFAQEL</sequence>
<keyword evidence="7 10" id="KW-1133">Transmembrane helix</keyword>
<dbReference type="RefSeq" id="WP_344686585.1">
    <property type="nucleotide sequence ID" value="NZ_BAAAVV010000001.1"/>
</dbReference>
<dbReference type="EMBL" id="BAAAVV010000001">
    <property type="protein sequence ID" value="GAA3154292.1"/>
    <property type="molecule type" value="Genomic_DNA"/>
</dbReference>